<dbReference type="PANTHER" id="PTHR30075">
    <property type="entry name" value="GLYCYL-TRNA SYNTHETASE"/>
    <property type="match status" value="1"/>
</dbReference>
<reference evidence="13 14" key="1">
    <citation type="submission" date="2019-03" db="EMBL/GenBank/DDBJ databases">
        <title>Genomic Encyclopedia of Type Strains, Phase IV (KMG-IV): sequencing the most valuable type-strain genomes for metagenomic binning, comparative biology and taxonomic classification.</title>
        <authorList>
            <person name="Goeker M."/>
        </authorList>
    </citation>
    <scope>NUCLEOTIDE SEQUENCE [LARGE SCALE GENOMIC DNA]</scope>
    <source>
        <strain evidence="13 14">DSM 100309</strain>
    </source>
</reference>
<name>A0A4R3XZA6_9PROT</name>
<dbReference type="HAMAP" id="MF_00255">
    <property type="entry name" value="Gly_tRNA_synth_beta"/>
    <property type="match status" value="1"/>
</dbReference>
<dbReference type="GO" id="GO:0004820">
    <property type="term" value="F:glycine-tRNA ligase activity"/>
    <property type="evidence" value="ECO:0007669"/>
    <property type="project" value="UniProtKB-UniRule"/>
</dbReference>
<dbReference type="GO" id="GO:0004814">
    <property type="term" value="F:arginine-tRNA ligase activity"/>
    <property type="evidence" value="ECO:0007669"/>
    <property type="project" value="InterPro"/>
</dbReference>
<evidence type="ECO:0000256" key="9">
    <source>
        <dbReference type="ARBA" id="ARBA00023146"/>
    </source>
</evidence>
<evidence type="ECO:0000256" key="10">
    <source>
        <dbReference type="ARBA" id="ARBA00047937"/>
    </source>
</evidence>
<comment type="subunit">
    <text evidence="3 11">Tetramer of two alpha and two beta subunits.</text>
</comment>
<evidence type="ECO:0000259" key="12">
    <source>
        <dbReference type="SMART" id="SM00836"/>
    </source>
</evidence>
<dbReference type="SUPFAM" id="SSF109604">
    <property type="entry name" value="HD-domain/PDEase-like"/>
    <property type="match status" value="1"/>
</dbReference>
<dbReference type="Gene3D" id="1.10.730.10">
    <property type="entry name" value="Isoleucyl-tRNA Synthetase, Domain 1"/>
    <property type="match status" value="1"/>
</dbReference>
<protein>
    <recommendedName>
        <fullName evidence="11">Glycine--tRNA ligase beta subunit</fullName>
        <ecNumber evidence="11">6.1.1.14</ecNumber>
    </recommendedName>
    <alternativeName>
        <fullName evidence="11">Glycyl-tRNA synthetase beta subunit</fullName>
        <shortName evidence="11">GlyRS</shortName>
    </alternativeName>
</protein>
<evidence type="ECO:0000256" key="6">
    <source>
        <dbReference type="ARBA" id="ARBA00022741"/>
    </source>
</evidence>
<evidence type="ECO:0000256" key="5">
    <source>
        <dbReference type="ARBA" id="ARBA00022598"/>
    </source>
</evidence>
<evidence type="ECO:0000313" key="14">
    <source>
        <dbReference type="Proteomes" id="UP000295367"/>
    </source>
</evidence>
<dbReference type="GO" id="GO:0005524">
    <property type="term" value="F:ATP binding"/>
    <property type="evidence" value="ECO:0007669"/>
    <property type="project" value="UniProtKB-UniRule"/>
</dbReference>
<evidence type="ECO:0000256" key="3">
    <source>
        <dbReference type="ARBA" id="ARBA00011209"/>
    </source>
</evidence>
<comment type="catalytic activity">
    <reaction evidence="10 11">
        <text>tRNA(Gly) + glycine + ATP = glycyl-tRNA(Gly) + AMP + diphosphate</text>
        <dbReference type="Rhea" id="RHEA:16013"/>
        <dbReference type="Rhea" id="RHEA-COMP:9664"/>
        <dbReference type="Rhea" id="RHEA-COMP:9683"/>
        <dbReference type="ChEBI" id="CHEBI:30616"/>
        <dbReference type="ChEBI" id="CHEBI:33019"/>
        <dbReference type="ChEBI" id="CHEBI:57305"/>
        <dbReference type="ChEBI" id="CHEBI:78442"/>
        <dbReference type="ChEBI" id="CHEBI:78522"/>
        <dbReference type="ChEBI" id="CHEBI:456215"/>
        <dbReference type="EC" id="6.1.1.14"/>
    </reaction>
</comment>
<organism evidence="13 14">
    <name type="scientific">Sulfurirhabdus autotrophica</name>
    <dbReference type="NCBI Taxonomy" id="1706046"/>
    <lineage>
        <taxon>Bacteria</taxon>
        <taxon>Pseudomonadati</taxon>
        <taxon>Pseudomonadota</taxon>
        <taxon>Betaproteobacteria</taxon>
        <taxon>Nitrosomonadales</taxon>
        <taxon>Sulfuricellaceae</taxon>
        <taxon>Sulfurirhabdus</taxon>
    </lineage>
</organism>
<evidence type="ECO:0000256" key="2">
    <source>
        <dbReference type="ARBA" id="ARBA00008226"/>
    </source>
</evidence>
<keyword evidence="9 11" id="KW-0030">Aminoacyl-tRNA synthetase</keyword>
<dbReference type="GO" id="GO:0006420">
    <property type="term" value="P:arginyl-tRNA aminoacylation"/>
    <property type="evidence" value="ECO:0007669"/>
    <property type="project" value="InterPro"/>
</dbReference>
<sequence>MSDTLLIELLTEELPPKSLQNLSQVFAQTVSEGLREEGFLAPDSVVTAYATPRRLAVAVSKVAGKAPDQEVVFKGPSVKAGLDAEGNPTQALMGFAKKQGVAIDALERIQDGKNEAFAYRGMVTGNLLAASLEGKVQAALKKLPVAKMMHWGDSDIEFVRPVHGLIMLHGNEVVPGDVLGLKSGRLTRGHRFLGEGEITLQNAAEYESTLATRGKVIADFEQRKALIREKLQAQAGEGHVVWDEALLNEVTALVEFPVVYAGEFSQDFLSVPQECLIISMKQHQKYFPLVDAKGTLLPRFLVVSNLETPDPQHIIHGNERVLRARLSDAKFFYDQDRKIRLEDRVPKLENVVYHNKLGSQLDRVHRLRKLAGEIARKLGAQAEHAERAAYLCKGDLLADMVGEFPELQGLMGQYYARNDGEPEVVAQSIEAHYHPRFAGDSLPQENIGACVALADKLDTLVGIYGVGLIPTGDKDPFGLRRHALGVLRILAEMALPLDLLDLLQLAKSQFAGEVLADSVATDVHGFMLERLKHYLRELAKNDAQSEEAFTVDEIESVVSQRPTRIDLIMPRLKAVQAFRKLPESESLAAANKRIQNILKKTEVPSGEVDIALLQESAERALFEAVNRVKPAVSSCMQNRDYTDALSVLAGVRSEVDTFFNEVMVMADEPLIRNNRLTLLNELGTLMNQVADISKLAG</sequence>
<comment type="caution">
    <text evidence="13">The sequence shown here is derived from an EMBL/GenBank/DDBJ whole genome shotgun (WGS) entry which is preliminary data.</text>
</comment>
<dbReference type="GO" id="GO:0006426">
    <property type="term" value="P:glycyl-tRNA aminoacylation"/>
    <property type="evidence" value="ECO:0007669"/>
    <property type="project" value="UniProtKB-UniRule"/>
</dbReference>
<dbReference type="InterPro" id="IPR008909">
    <property type="entry name" value="DALR_anticod-bd"/>
</dbReference>
<dbReference type="InterPro" id="IPR015944">
    <property type="entry name" value="Gly-tRNA-synth_bsu"/>
</dbReference>
<dbReference type="AlphaFoldDB" id="A0A4R3XZA6"/>
<evidence type="ECO:0000313" key="13">
    <source>
        <dbReference type="EMBL" id="TCV84706.1"/>
    </source>
</evidence>
<dbReference type="EC" id="6.1.1.14" evidence="11"/>
<keyword evidence="7 11" id="KW-0067">ATP-binding</keyword>
<dbReference type="PROSITE" id="PS50861">
    <property type="entry name" value="AA_TRNA_LIGASE_II_GLYAB"/>
    <property type="match status" value="1"/>
</dbReference>
<comment type="subcellular location">
    <subcellularLocation>
        <location evidence="1 11">Cytoplasm</location>
    </subcellularLocation>
</comment>
<dbReference type="InterPro" id="IPR006194">
    <property type="entry name" value="Gly-tRNA-synth_heterodimer"/>
</dbReference>
<gene>
    <name evidence="11" type="primary">glyS</name>
    <name evidence="13" type="ORF">EDC63_11150</name>
</gene>
<dbReference type="RefSeq" id="WP_189836504.1">
    <property type="nucleotide sequence ID" value="NZ_BHVT01000027.1"/>
</dbReference>
<dbReference type="Proteomes" id="UP000295367">
    <property type="component" value="Unassembled WGS sequence"/>
</dbReference>
<keyword evidence="4 11" id="KW-0963">Cytoplasm</keyword>
<dbReference type="Pfam" id="PF05746">
    <property type="entry name" value="DALR_1"/>
    <property type="match status" value="1"/>
</dbReference>
<keyword evidence="8 11" id="KW-0648">Protein biosynthesis</keyword>
<dbReference type="NCBIfam" id="TIGR00211">
    <property type="entry name" value="glyS"/>
    <property type="match status" value="1"/>
</dbReference>
<evidence type="ECO:0000256" key="1">
    <source>
        <dbReference type="ARBA" id="ARBA00004496"/>
    </source>
</evidence>
<proteinExistence type="inferred from homology"/>
<dbReference type="GO" id="GO:0005829">
    <property type="term" value="C:cytosol"/>
    <property type="evidence" value="ECO:0007669"/>
    <property type="project" value="TreeGrafter"/>
</dbReference>
<dbReference type="PANTHER" id="PTHR30075:SF2">
    <property type="entry name" value="GLYCINE--TRNA LIGASE, CHLOROPLASTIC_MITOCHONDRIAL 2"/>
    <property type="match status" value="1"/>
</dbReference>
<comment type="similarity">
    <text evidence="2 11">Belongs to the class-II aminoacyl-tRNA synthetase family.</text>
</comment>
<dbReference type="Pfam" id="PF02092">
    <property type="entry name" value="tRNA_synt_2f"/>
    <property type="match status" value="1"/>
</dbReference>
<keyword evidence="14" id="KW-1185">Reference proteome</keyword>
<feature type="domain" description="DALR anticodon binding" evidence="12">
    <location>
        <begin position="594"/>
        <end position="695"/>
    </location>
</feature>
<accession>A0A4R3XZA6</accession>
<dbReference type="PRINTS" id="PR01045">
    <property type="entry name" value="TRNASYNTHGB"/>
</dbReference>
<dbReference type="EMBL" id="SMCO01000011">
    <property type="protein sequence ID" value="TCV84706.1"/>
    <property type="molecule type" value="Genomic_DNA"/>
</dbReference>
<evidence type="ECO:0000256" key="7">
    <source>
        <dbReference type="ARBA" id="ARBA00022840"/>
    </source>
</evidence>
<evidence type="ECO:0000256" key="11">
    <source>
        <dbReference type="HAMAP-Rule" id="MF_00255"/>
    </source>
</evidence>
<keyword evidence="6 11" id="KW-0547">Nucleotide-binding</keyword>
<dbReference type="SMART" id="SM00836">
    <property type="entry name" value="DALR_1"/>
    <property type="match status" value="1"/>
</dbReference>
<evidence type="ECO:0000256" key="8">
    <source>
        <dbReference type="ARBA" id="ARBA00022917"/>
    </source>
</evidence>
<keyword evidence="5 11" id="KW-0436">Ligase</keyword>
<evidence type="ECO:0000256" key="4">
    <source>
        <dbReference type="ARBA" id="ARBA00022490"/>
    </source>
</evidence>